<dbReference type="Proteomes" id="UP000269265">
    <property type="component" value="Unassembled WGS sequence"/>
</dbReference>
<dbReference type="InterPro" id="IPR001736">
    <property type="entry name" value="PLipase_D/transphosphatidylase"/>
</dbReference>
<reference evidence="2 3" key="1">
    <citation type="submission" date="2018-12" db="EMBL/GenBank/DDBJ databases">
        <title>The whole draft genome of Aquabacterium sp. SJQ9.</title>
        <authorList>
            <person name="Sun L."/>
            <person name="Gao X."/>
            <person name="Chen W."/>
            <person name="Huang K."/>
        </authorList>
    </citation>
    <scope>NUCLEOTIDE SEQUENCE [LARGE SCALE GENOMIC DNA]</scope>
    <source>
        <strain evidence="2 3">SJQ9</strain>
    </source>
</reference>
<evidence type="ECO:0000313" key="3">
    <source>
        <dbReference type="Proteomes" id="UP000269265"/>
    </source>
</evidence>
<dbReference type="InterPro" id="IPR025202">
    <property type="entry name" value="PLD-like_dom"/>
</dbReference>
<dbReference type="SMART" id="SM00155">
    <property type="entry name" value="PLDc"/>
    <property type="match status" value="2"/>
</dbReference>
<dbReference type="PROSITE" id="PS50035">
    <property type="entry name" value="PLD"/>
    <property type="match status" value="2"/>
</dbReference>
<dbReference type="PANTHER" id="PTHR21248">
    <property type="entry name" value="CARDIOLIPIN SYNTHASE"/>
    <property type="match status" value="1"/>
</dbReference>
<dbReference type="Gene3D" id="3.30.870.10">
    <property type="entry name" value="Endonuclease Chain A"/>
    <property type="match status" value="2"/>
</dbReference>
<dbReference type="GO" id="GO:0030572">
    <property type="term" value="F:phosphatidyltransferase activity"/>
    <property type="evidence" value="ECO:0007669"/>
    <property type="project" value="UniProtKB-ARBA"/>
</dbReference>
<organism evidence="2 3">
    <name type="scientific">Aquabacterium soli</name>
    <dbReference type="NCBI Taxonomy" id="2493092"/>
    <lineage>
        <taxon>Bacteria</taxon>
        <taxon>Pseudomonadati</taxon>
        <taxon>Pseudomonadota</taxon>
        <taxon>Betaproteobacteria</taxon>
        <taxon>Burkholderiales</taxon>
        <taxon>Aquabacterium</taxon>
    </lineage>
</organism>
<gene>
    <name evidence="2" type="ORF">EIP75_01500</name>
</gene>
<dbReference type="CDD" id="cd09110">
    <property type="entry name" value="PLDc_CLS_1"/>
    <property type="match status" value="1"/>
</dbReference>
<dbReference type="PROSITE" id="PS51257">
    <property type="entry name" value="PROKAR_LIPOPROTEIN"/>
    <property type="match status" value="1"/>
</dbReference>
<name>A0A426VH56_9BURK</name>
<comment type="caution">
    <text evidence="2">The sequence shown here is derived from an EMBL/GenBank/DDBJ whole genome shotgun (WGS) entry which is preliminary data.</text>
</comment>
<dbReference type="Pfam" id="PF13091">
    <property type="entry name" value="PLDc_2"/>
    <property type="match status" value="2"/>
</dbReference>
<proteinExistence type="predicted"/>
<feature type="domain" description="PLD phosphodiesterase" evidence="1">
    <location>
        <begin position="203"/>
        <end position="230"/>
    </location>
</feature>
<dbReference type="CDD" id="cd09159">
    <property type="entry name" value="PLDc_ybhO_like_2"/>
    <property type="match status" value="1"/>
</dbReference>
<dbReference type="PANTHER" id="PTHR21248:SF22">
    <property type="entry name" value="PHOSPHOLIPASE D"/>
    <property type="match status" value="1"/>
</dbReference>
<dbReference type="GO" id="GO:0032049">
    <property type="term" value="P:cardiolipin biosynthetic process"/>
    <property type="evidence" value="ECO:0007669"/>
    <property type="project" value="UniProtKB-ARBA"/>
</dbReference>
<evidence type="ECO:0000313" key="2">
    <source>
        <dbReference type="EMBL" id="RRS06286.1"/>
    </source>
</evidence>
<feature type="domain" description="PLD phosphodiesterase" evidence="1">
    <location>
        <begin position="396"/>
        <end position="423"/>
    </location>
</feature>
<dbReference type="SUPFAM" id="SSF56024">
    <property type="entry name" value="Phospholipase D/nuclease"/>
    <property type="match status" value="2"/>
</dbReference>
<dbReference type="EMBL" id="RSED01000001">
    <property type="protein sequence ID" value="RRS06286.1"/>
    <property type="molecule type" value="Genomic_DNA"/>
</dbReference>
<keyword evidence="3" id="KW-1185">Reference proteome</keyword>
<protein>
    <submittedName>
        <fullName evidence="2">Cardiolipin synthase B</fullName>
    </submittedName>
</protein>
<accession>A0A426VH56</accession>
<sequence length="483" mass="53237">MHERQQGQVPRRQHMLISALVCAAGIAGCSTLEPRRPQLNADTAVNNVQLASRLQVATASDNLRRGERTRLLGQVQSEGRADLVKRHLAAMTSQERVRLLADNDVHLLVDGPQTFAAMFKSLEAARRSIWLESYIIEDEDIALKLRKLLIRKRAEGVAVHVIYDAVGSIGTSRDFFQSLRDAGVHTCAFNPINPLTRPGYWSINHRDHRKILAVDEQQAFTGGINISKVYSSGSSIFKKKKPSEEAGKDNGWRDTQVQIDGPAAAEMARIVRQTWDVQGCKPAIDPAIVTGSDPKGAQKRGDKVLQVIPSGPDEKGMDTYVSLLTALDAAQQSIHITMAYFAPGEDMVQALCDAAQRGVEVQMILPSISDFSPVLYAGRAYYDRLLAAGVKLYELDSAVLHAKTAVVDGVWSTVGSSNMDWRSFVSNNEINVVVLGRDFGQSMEALFQRDLGSSTPINPATWGQRPMMEKLKEKGARLFERLM</sequence>
<evidence type="ECO:0000259" key="1">
    <source>
        <dbReference type="PROSITE" id="PS50035"/>
    </source>
</evidence>
<dbReference type="AlphaFoldDB" id="A0A426VH56"/>